<evidence type="ECO:0000313" key="2">
    <source>
        <dbReference type="Proteomes" id="UP000094936"/>
    </source>
</evidence>
<dbReference type="Proteomes" id="UP000094936">
    <property type="component" value="Unassembled WGS sequence"/>
</dbReference>
<comment type="caution">
    <text evidence="1">The sequence shown here is derived from an EMBL/GenBank/DDBJ whole genome shotgun (WGS) entry which is preliminary data.</text>
</comment>
<dbReference type="InterPro" id="IPR012659">
    <property type="entry name" value="CHP02444"/>
</dbReference>
<organism evidence="1 2">
    <name type="scientific">Veronia pacifica</name>
    <dbReference type="NCBI Taxonomy" id="1080227"/>
    <lineage>
        <taxon>Bacteria</taxon>
        <taxon>Pseudomonadati</taxon>
        <taxon>Pseudomonadota</taxon>
        <taxon>Gammaproteobacteria</taxon>
        <taxon>Vibrionales</taxon>
        <taxon>Vibrionaceae</taxon>
        <taxon>Veronia</taxon>
    </lineage>
</organism>
<dbReference type="Pfam" id="PF09523">
    <property type="entry name" value="DUF2390"/>
    <property type="match status" value="1"/>
</dbReference>
<proteinExistence type="predicted"/>
<evidence type="ECO:0000313" key="1">
    <source>
        <dbReference type="EMBL" id="ODA30176.1"/>
    </source>
</evidence>
<name>A0A1C3EAB3_9GAMM</name>
<dbReference type="EMBL" id="LYBM01000057">
    <property type="protein sequence ID" value="ODA30176.1"/>
    <property type="molecule type" value="Genomic_DNA"/>
</dbReference>
<dbReference type="NCBIfam" id="TIGR02444">
    <property type="entry name" value="TIGR02444 family protein"/>
    <property type="match status" value="1"/>
</dbReference>
<accession>A0A1C3EAB3</accession>
<keyword evidence="2" id="KW-1185">Reference proteome</keyword>
<dbReference type="AlphaFoldDB" id="A0A1C3EAB3"/>
<gene>
    <name evidence="1" type="ORF">A8L45_20895</name>
</gene>
<sequence>MPKPLIQQATAEGLWQFSLAHYSHNDVKQACLKLQDDYQGNVNLALMLVWLEFSGFSFSDDSLNILRQAIADSEMLLRRYRYMRRELKSELSHANYQKLLNFELMLEKKQQQDLVSTVNQLPWLTDGPSTLRHYCLQLSASAVTLYPQLSRVSG</sequence>
<dbReference type="STRING" id="1080227.A8L45_20895"/>
<reference evidence="1 2" key="1">
    <citation type="submission" date="2016-05" db="EMBL/GenBank/DDBJ databases">
        <title>Genomic Taxonomy of the Vibrionaceae.</title>
        <authorList>
            <person name="Gomez-Gil B."/>
            <person name="Enciso-Ibarra J."/>
        </authorList>
    </citation>
    <scope>NUCLEOTIDE SEQUENCE [LARGE SCALE GENOMIC DNA]</scope>
    <source>
        <strain evidence="1 2">CAIM 1920</strain>
    </source>
</reference>
<protein>
    <submittedName>
        <fullName evidence="1">TIGR02444 family protein</fullName>
    </submittedName>
</protein>